<evidence type="ECO:0000256" key="2">
    <source>
        <dbReference type="PIRSR" id="PIRSR000097-1"/>
    </source>
</evidence>
<reference evidence="6 7" key="1">
    <citation type="submission" date="2016-10" db="EMBL/GenBank/DDBJ databases">
        <title>Genome sequence of the basidiomycete white-rot fungus Trametes pubescens.</title>
        <authorList>
            <person name="Makela M.R."/>
            <person name="Granchi Z."/>
            <person name="Peng M."/>
            <person name="De Vries R.P."/>
            <person name="Grigoriev I."/>
            <person name="Riley R."/>
            <person name="Hilden K."/>
        </authorList>
    </citation>
    <scope>NUCLEOTIDE SEQUENCE [LARGE SCALE GENOMIC DNA]</scope>
    <source>
        <strain evidence="6 7">FBCC735</strain>
    </source>
</reference>
<dbReference type="PROSITE" id="PS00062">
    <property type="entry name" value="ALDOKETO_REDUCTASE_2"/>
    <property type="match status" value="1"/>
</dbReference>
<dbReference type="PIRSF" id="PIRSF000097">
    <property type="entry name" value="AKR"/>
    <property type="match status" value="1"/>
</dbReference>
<dbReference type="FunFam" id="3.20.20.100:FF:000002">
    <property type="entry name" value="2,5-diketo-D-gluconic acid reductase A"/>
    <property type="match status" value="1"/>
</dbReference>
<dbReference type="STRING" id="154538.A0A1M2VR47"/>
<keyword evidence="1" id="KW-0560">Oxidoreductase</keyword>
<gene>
    <name evidence="6" type="ORF">TRAPUB_13482</name>
</gene>
<dbReference type="AlphaFoldDB" id="A0A1M2VR47"/>
<organism evidence="6 7">
    <name type="scientific">Trametes pubescens</name>
    <name type="common">White-rot fungus</name>
    <dbReference type="NCBI Taxonomy" id="154538"/>
    <lineage>
        <taxon>Eukaryota</taxon>
        <taxon>Fungi</taxon>
        <taxon>Dikarya</taxon>
        <taxon>Basidiomycota</taxon>
        <taxon>Agaricomycotina</taxon>
        <taxon>Agaricomycetes</taxon>
        <taxon>Polyporales</taxon>
        <taxon>Polyporaceae</taxon>
        <taxon>Trametes</taxon>
    </lineage>
</organism>
<dbReference type="Pfam" id="PF00248">
    <property type="entry name" value="Aldo_ket_red"/>
    <property type="match status" value="1"/>
</dbReference>
<evidence type="ECO:0000256" key="1">
    <source>
        <dbReference type="ARBA" id="ARBA00023002"/>
    </source>
</evidence>
<dbReference type="PRINTS" id="PR00069">
    <property type="entry name" value="ALDKETRDTASE"/>
</dbReference>
<dbReference type="InterPro" id="IPR036812">
    <property type="entry name" value="NAD(P)_OxRdtase_dom_sf"/>
</dbReference>
<evidence type="ECO:0000259" key="5">
    <source>
        <dbReference type="Pfam" id="PF00248"/>
    </source>
</evidence>
<dbReference type="PROSITE" id="PS00798">
    <property type="entry name" value="ALDOKETO_REDUCTASE_1"/>
    <property type="match status" value="1"/>
</dbReference>
<keyword evidence="7" id="KW-1185">Reference proteome</keyword>
<sequence length="321" mass="35532">MAAAIPSFTLNTGYKMPSMGIGCWMGTPGGGEVVEKMCKDALAAGYRHLDTAYGYANEEYVGKAISESGVPRADIFLTTKLPNQHHHKVHASFEESLAKLGVDYVDLYLMHWPQAYTEDNTPVPHDQSPTFVETWRDMEALLKTGKVRSIGVSNFSVKLLEVLLRETSVIPATNQVECHPCLPSFELKSWCEEKGVLITAYSPLGRPKEYDGKPVFLQDPDVISIAQSHGATPGQVALSWGVQRGTIVIPKSENPERIKQNIALLTLTDEEMATLDAIHKKPGMHRSLLRYHEYSADGTVLGWTYEQLGWNMTKGGIIRAD</sequence>
<dbReference type="InterPro" id="IPR020471">
    <property type="entry name" value="AKR"/>
</dbReference>
<dbReference type="PANTHER" id="PTHR11732">
    <property type="entry name" value="ALDO/KETO REDUCTASE"/>
    <property type="match status" value="1"/>
</dbReference>
<comment type="caution">
    <text evidence="6">The sequence shown here is derived from an EMBL/GenBank/DDBJ whole genome shotgun (WGS) entry which is preliminary data.</text>
</comment>
<dbReference type="SUPFAM" id="SSF51430">
    <property type="entry name" value="NAD(P)-linked oxidoreductase"/>
    <property type="match status" value="1"/>
</dbReference>
<dbReference type="Gene3D" id="3.20.20.100">
    <property type="entry name" value="NADP-dependent oxidoreductase domain"/>
    <property type="match status" value="1"/>
</dbReference>
<dbReference type="Proteomes" id="UP000184267">
    <property type="component" value="Unassembled WGS sequence"/>
</dbReference>
<dbReference type="CDD" id="cd19071">
    <property type="entry name" value="AKR_AKR1-5-like"/>
    <property type="match status" value="1"/>
</dbReference>
<evidence type="ECO:0000256" key="4">
    <source>
        <dbReference type="PIRSR" id="PIRSR000097-3"/>
    </source>
</evidence>
<feature type="domain" description="NADP-dependent oxidoreductase" evidence="5">
    <location>
        <begin position="32"/>
        <end position="278"/>
    </location>
</feature>
<evidence type="ECO:0000256" key="3">
    <source>
        <dbReference type="PIRSR" id="PIRSR000097-2"/>
    </source>
</evidence>
<feature type="site" description="Lowers pKa of active site Tyr" evidence="4">
    <location>
        <position position="80"/>
    </location>
</feature>
<protein>
    <submittedName>
        <fullName evidence="6">Glycerol 2-dehydrogenase (NADP(+))</fullName>
    </submittedName>
</protein>
<dbReference type="InterPro" id="IPR018170">
    <property type="entry name" value="Aldo/ket_reductase_CS"/>
</dbReference>
<evidence type="ECO:0000313" key="6">
    <source>
        <dbReference type="EMBL" id="OJT10030.1"/>
    </source>
</evidence>
<dbReference type="InterPro" id="IPR023210">
    <property type="entry name" value="NADP_OxRdtase_dom"/>
</dbReference>
<feature type="active site" description="Proton donor" evidence="2">
    <location>
        <position position="55"/>
    </location>
</feature>
<proteinExistence type="predicted"/>
<evidence type="ECO:0000313" key="7">
    <source>
        <dbReference type="Proteomes" id="UP000184267"/>
    </source>
</evidence>
<feature type="binding site" evidence="3">
    <location>
        <position position="111"/>
    </location>
    <ligand>
        <name>substrate</name>
    </ligand>
</feature>
<dbReference type="GO" id="GO:0016616">
    <property type="term" value="F:oxidoreductase activity, acting on the CH-OH group of donors, NAD or NADP as acceptor"/>
    <property type="evidence" value="ECO:0007669"/>
    <property type="project" value="UniProtKB-ARBA"/>
</dbReference>
<name>A0A1M2VR47_TRAPU</name>
<dbReference type="OMA" id="EMGIVVI"/>
<dbReference type="OrthoDB" id="5945798at2759"/>
<accession>A0A1M2VR47</accession>
<dbReference type="EMBL" id="MNAD01000824">
    <property type="protein sequence ID" value="OJT10030.1"/>
    <property type="molecule type" value="Genomic_DNA"/>
</dbReference>